<proteinExistence type="predicted"/>
<evidence type="ECO:0000313" key="1">
    <source>
        <dbReference type="EMBL" id="MDX2334610.1"/>
    </source>
</evidence>
<organism evidence="1 2">
    <name type="scientific">Brevundimonas vesicularis</name>
    <name type="common">Pseudomonas vesicularis</name>
    <dbReference type="NCBI Taxonomy" id="41276"/>
    <lineage>
        <taxon>Bacteria</taxon>
        <taxon>Pseudomonadati</taxon>
        <taxon>Pseudomonadota</taxon>
        <taxon>Alphaproteobacteria</taxon>
        <taxon>Caulobacterales</taxon>
        <taxon>Caulobacteraceae</taxon>
        <taxon>Brevundimonas</taxon>
    </lineage>
</organism>
<accession>A0ABU4KNX6</accession>
<sequence>MNTTAAIFTRLASDLSTIERLDLYQGQPAIFSDSAPDDFTFASLIVAVIAAPTSDSPDDTFTEDGRAITQDVRLYARHTGSTAEIDQLARDVRDLFHQRPEALAAAGATFITAIATGPVASPTTDPSLVGRRITLRFELQRI</sequence>
<keyword evidence="2" id="KW-1185">Reference proteome</keyword>
<evidence type="ECO:0008006" key="3">
    <source>
        <dbReference type="Google" id="ProtNLM"/>
    </source>
</evidence>
<evidence type="ECO:0000313" key="2">
    <source>
        <dbReference type="Proteomes" id="UP001272940"/>
    </source>
</evidence>
<dbReference type="InterPro" id="IPR021508">
    <property type="entry name" value="Gp17-like"/>
</dbReference>
<dbReference type="Pfam" id="PF11367">
    <property type="entry name" value="Tail_completion_gp17"/>
    <property type="match status" value="1"/>
</dbReference>
<dbReference type="RefSeq" id="WP_319078604.1">
    <property type="nucleotide sequence ID" value="NZ_JAMYEC010000003.1"/>
</dbReference>
<protein>
    <recommendedName>
        <fullName evidence="3">DUF3168 domain-containing protein</fullName>
    </recommendedName>
</protein>
<dbReference type="Gene3D" id="3.30.2000.30">
    <property type="match status" value="1"/>
</dbReference>
<comment type="caution">
    <text evidence="1">The sequence shown here is derived from an EMBL/GenBank/DDBJ whole genome shotgun (WGS) entry which is preliminary data.</text>
</comment>
<reference evidence="1 2" key="1">
    <citation type="journal article" date="2023" name="FEMS Microbes">
        <title>Whole genomes of deep-sea sponge-associated bacteria exhibit high novel natural product potential.</title>
        <authorList>
            <person name="Hesketh-Best P.J."/>
            <person name="January G.G."/>
            <person name="Koch M.J."/>
            <person name="Warburton P.J."/>
            <person name="Howell K.L."/>
            <person name="Upton M."/>
        </authorList>
    </citation>
    <scope>NUCLEOTIDE SEQUENCE [LARGE SCALE GENOMIC DNA]</scope>
    <source>
        <strain evidence="1 2">PC206-O</strain>
    </source>
</reference>
<dbReference type="InterPro" id="IPR053745">
    <property type="entry name" value="Viral_Tail_Comp_sf"/>
</dbReference>
<name>A0ABU4KNX6_BREVE</name>
<dbReference type="Proteomes" id="UP001272940">
    <property type="component" value="Unassembled WGS sequence"/>
</dbReference>
<gene>
    <name evidence="1" type="ORF">NJD11_06615</name>
</gene>
<dbReference type="EMBL" id="JAMYEC010000003">
    <property type="protein sequence ID" value="MDX2334610.1"/>
    <property type="molecule type" value="Genomic_DNA"/>
</dbReference>